<dbReference type="AlphaFoldDB" id="A0A174ED46"/>
<reference evidence="1 2" key="1">
    <citation type="submission" date="2015-09" db="EMBL/GenBank/DDBJ databases">
        <authorList>
            <consortium name="Pathogen Informatics"/>
        </authorList>
    </citation>
    <scope>NUCLEOTIDE SEQUENCE [LARGE SCALE GENOMIC DNA]</scope>
    <source>
        <strain evidence="1 2">2789STDY5608850</strain>
    </source>
</reference>
<evidence type="ECO:0000313" key="1">
    <source>
        <dbReference type="EMBL" id="CUO34329.1"/>
    </source>
</evidence>
<protein>
    <submittedName>
        <fullName evidence="1">Uncharacterized protein</fullName>
    </submittedName>
</protein>
<gene>
    <name evidence="1" type="ORF">ERS852407_02554</name>
</gene>
<dbReference type="Proteomes" id="UP000095651">
    <property type="component" value="Unassembled WGS sequence"/>
</dbReference>
<name>A0A174ED46_9FIRM</name>
<accession>A0A174ED46</accession>
<dbReference type="EMBL" id="CYZE01000005">
    <property type="protein sequence ID" value="CUO34329.1"/>
    <property type="molecule type" value="Genomic_DNA"/>
</dbReference>
<organism evidence="1 2">
    <name type="scientific">Hungatella hathewayi</name>
    <dbReference type="NCBI Taxonomy" id="154046"/>
    <lineage>
        <taxon>Bacteria</taxon>
        <taxon>Bacillati</taxon>
        <taxon>Bacillota</taxon>
        <taxon>Clostridia</taxon>
        <taxon>Lachnospirales</taxon>
        <taxon>Lachnospiraceae</taxon>
        <taxon>Hungatella</taxon>
    </lineage>
</organism>
<sequence length="58" mass="6816">MGAEKWLTAIFLLLFCFTFKKQFAILKINVRLAAAITTSNSKENKNEYKKTKYCFYII</sequence>
<proteinExistence type="predicted"/>
<evidence type="ECO:0000313" key="2">
    <source>
        <dbReference type="Proteomes" id="UP000095651"/>
    </source>
</evidence>